<dbReference type="PANTHER" id="PTHR43661">
    <property type="entry name" value="D-XYLONATE DEHYDRATASE"/>
    <property type="match status" value="1"/>
</dbReference>
<feature type="domain" description="Dihydroxy-acid/6-phosphogluconate dehydratase C-terminal" evidence="1">
    <location>
        <begin position="1"/>
        <end position="84"/>
    </location>
</feature>
<dbReference type="SUPFAM" id="SSF52016">
    <property type="entry name" value="LeuD/IlvD-like"/>
    <property type="match status" value="1"/>
</dbReference>
<reference evidence="2 3" key="1">
    <citation type="journal article" date="2017" name="Appl. Environ. Microbiol.">
        <title>Parallel evolution of two clades of a major Atlantic endemic Vibrio parahaemolyticus pathogen lineage by independent acquisition of related pathogenicity islands.</title>
        <authorList>
            <person name="Xu F."/>
            <person name="Gonzalez-Escalona N."/>
            <person name="Drees K.P."/>
            <person name="Sebra R.P."/>
            <person name="Cooper V.S."/>
            <person name="Jones S.H."/>
            <person name="Whistler C.A."/>
        </authorList>
    </citation>
    <scope>NUCLEOTIDE SEQUENCE [LARGE SCALE GENOMIC DNA]</scope>
    <source>
        <strain evidence="2 3">MAVP-3</strain>
    </source>
</reference>
<evidence type="ECO:0000313" key="2">
    <source>
        <dbReference type="EMBL" id="OXE29485.1"/>
    </source>
</evidence>
<dbReference type="GO" id="GO:0005829">
    <property type="term" value="C:cytosol"/>
    <property type="evidence" value="ECO:0007669"/>
    <property type="project" value="TreeGrafter"/>
</dbReference>
<protein>
    <submittedName>
        <fullName evidence="2">Phosphogluconate dehydratase</fullName>
    </submittedName>
</protein>
<evidence type="ECO:0000259" key="1">
    <source>
        <dbReference type="Pfam" id="PF24877"/>
    </source>
</evidence>
<organism evidence="2 3">
    <name type="scientific">Vibrio parahaemolyticus</name>
    <dbReference type="NCBI Taxonomy" id="670"/>
    <lineage>
        <taxon>Bacteria</taxon>
        <taxon>Pseudomonadati</taxon>
        <taxon>Pseudomonadota</taxon>
        <taxon>Gammaproteobacteria</taxon>
        <taxon>Vibrionales</taxon>
        <taxon>Vibrionaceae</taxon>
        <taxon>Vibrio</taxon>
    </lineage>
</organism>
<dbReference type="Proteomes" id="UP000214596">
    <property type="component" value="Unassembled WGS sequence"/>
</dbReference>
<accession>A0A227J4Y4</accession>
<name>A0A227J4Y4_VIBPH</name>
<gene>
    <name evidence="2" type="ORF">CA163_28395</name>
</gene>
<dbReference type="EMBL" id="NIXT01003213">
    <property type="protein sequence ID" value="OXE29485.1"/>
    <property type="molecule type" value="Genomic_DNA"/>
</dbReference>
<dbReference type="GO" id="GO:0004456">
    <property type="term" value="F:phosphogluconate dehydratase activity"/>
    <property type="evidence" value="ECO:0007669"/>
    <property type="project" value="TreeGrafter"/>
</dbReference>
<comment type="caution">
    <text evidence="2">The sequence shown here is derived from an EMBL/GenBank/DDBJ whole genome shotgun (WGS) entry which is preliminary data.</text>
</comment>
<dbReference type="Pfam" id="PF24877">
    <property type="entry name" value="ILV_EDD_C"/>
    <property type="match status" value="1"/>
</dbReference>
<proteinExistence type="predicted"/>
<dbReference type="PANTHER" id="PTHR43661:SF1">
    <property type="entry name" value="PHOSPHOGLUCONATE DEHYDRATASE"/>
    <property type="match status" value="1"/>
</dbReference>
<dbReference type="InterPro" id="IPR056740">
    <property type="entry name" value="ILV_EDD_C"/>
</dbReference>
<dbReference type="AlphaFoldDB" id="A0A227J4Y4"/>
<dbReference type="Gene3D" id="3.50.30.80">
    <property type="entry name" value="IlvD/EDD C-terminal domain-like"/>
    <property type="match status" value="1"/>
</dbReference>
<dbReference type="InterPro" id="IPR042096">
    <property type="entry name" value="Dihydro-acid_dehy_C"/>
</dbReference>
<sequence length="88" mass="9324">LSGASGKIPSAIHVSPEAIRGGAIGLVRNGDLIRLDCQTGELNNLSDTTGRELIHFDTESTQQTWGRGLFSVIRQNVSSAEEGASFIV</sequence>
<evidence type="ECO:0000313" key="3">
    <source>
        <dbReference type="Proteomes" id="UP000214596"/>
    </source>
</evidence>
<feature type="non-terminal residue" evidence="2">
    <location>
        <position position="1"/>
    </location>
</feature>